<dbReference type="PROSITE" id="PS50893">
    <property type="entry name" value="ABC_TRANSPORTER_2"/>
    <property type="match status" value="1"/>
</dbReference>
<protein>
    <recommendedName>
        <fullName evidence="11">Nickel import ATP-binding protein NikE</fullName>
        <ecNumber evidence="11">7.2.2.11</ecNumber>
    </recommendedName>
</protein>
<dbReference type="InterPro" id="IPR003593">
    <property type="entry name" value="AAA+_ATPase"/>
</dbReference>
<evidence type="ECO:0000256" key="7">
    <source>
        <dbReference type="ARBA" id="ARBA00022967"/>
    </source>
</evidence>
<dbReference type="NCBIfam" id="NF007739">
    <property type="entry name" value="PRK10419.1"/>
    <property type="match status" value="1"/>
</dbReference>
<evidence type="ECO:0000256" key="1">
    <source>
        <dbReference type="ARBA" id="ARBA00022448"/>
    </source>
</evidence>
<keyword evidence="1 11" id="KW-0813">Transport</keyword>
<dbReference type="EC" id="7.2.2.11" evidence="11"/>
<comment type="subcellular location">
    <subcellularLocation>
        <location evidence="11">Cell inner membrane</location>
        <topology evidence="11">Peripheral membrane protein</topology>
    </subcellularLocation>
</comment>
<evidence type="ECO:0000256" key="11">
    <source>
        <dbReference type="RuleBase" id="RU369064"/>
    </source>
</evidence>
<dbReference type="InterPro" id="IPR027417">
    <property type="entry name" value="P-loop_NTPase"/>
</dbReference>
<dbReference type="Proteomes" id="UP001549321">
    <property type="component" value="Unassembled WGS sequence"/>
</dbReference>
<evidence type="ECO:0000256" key="8">
    <source>
        <dbReference type="ARBA" id="ARBA00023065"/>
    </source>
</evidence>
<evidence type="ECO:0000256" key="6">
    <source>
        <dbReference type="ARBA" id="ARBA00022840"/>
    </source>
</evidence>
<dbReference type="CDD" id="cd03257">
    <property type="entry name" value="ABC_NikE_OppD_transporters"/>
    <property type="match status" value="1"/>
</dbReference>
<dbReference type="SMART" id="SM00382">
    <property type="entry name" value="AAA"/>
    <property type="match status" value="1"/>
</dbReference>
<feature type="domain" description="ABC transporter" evidence="12">
    <location>
        <begin position="5"/>
        <end position="253"/>
    </location>
</feature>
<dbReference type="Pfam" id="PF00005">
    <property type="entry name" value="ABC_tran"/>
    <property type="match status" value="1"/>
</dbReference>
<sequence>MSVILAARSVSKSYSSYSLTGRSAPKTVLRDVSLDIAAGESIALLGRSGSGKSTLGRLLLGFERPDGGSVAFEGESVSGLSGERYRHYRRSVQVVLQDSLGAVNPRHNIGRIIAEPLRHLTDLTEDARSERVRSLLAQVGLVPDDARKLPSQMSGGQLQRVCIARAIAPAPRLLVLDEAVSNLDLVLQMQMIALLRDLQARLKMAVLFITHDLRLVQLFCSRVIVLAQGAIQEDAPVTRGLALRSAEGRLLQDAILPARPVHRAPAFCD</sequence>
<keyword evidence="3 11" id="KW-0997">Cell inner membrane</keyword>
<comment type="caution">
    <text evidence="13">The sequence shown here is derived from an EMBL/GenBank/DDBJ whole genome shotgun (WGS) entry which is preliminary data.</text>
</comment>
<dbReference type="PANTHER" id="PTHR43776:SF7">
    <property type="entry name" value="D,D-DIPEPTIDE TRANSPORT ATP-BINDING PROTEIN DDPF-RELATED"/>
    <property type="match status" value="1"/>
</dbReference>
<keyword evidence="5 11" id="KW-0547">Nucleotide-binding</keyword>
<keyword evidence="9 11" id="KW-0921">Nickel transport</keyword>
<evidence type="ECO:0000256" key="4">
    <source>
        <dbReference type="ARBA" id="ARBA00022596"/>
    </source>
</evidence>
<evidence type="ECO:0000259" key="12">
    <source>
        <dbReference type="PROSITE" id="PS50893"/>
    </source>
</evidence>
<keyword evidence="14" id="KW-1185">Reference proteome</keyword>
<evidence type="ECO:0000256" key="2">
    <source>
        <dbReference type="ARBA" id="ARBA00022475"/>
    </source>
</evidence>
<dbReference type="EMBL" id="JBEPSM010000003">
    <property type="protein sequence ID" value="MET4635768.1"/>
    <property type="molecule type" value="Genomic_DNA"/>
</dbReference>
<proteinExistence type="inferred from homology"/>
<comment type="similarity">
    <text evidence="11">Belongs to the ABC transporter superfamily. Nickel importer (TC 3.A.1.5.3) family.</text>
</comment>
<dbReference type="InterPro" id="IPR014137">
    <property type="entry name" value="Nickel_NikE"/>
</dbReference>
<comment type="function">
    <text evidence="11">Part of the ABC transporter complex NikABCDE involved in nickel import. Responsible for energy coupling to the transport system.</text>
</comment>
<reference evidence="13 14" key="1">
    <citation type="submission" date="2024-06" db="EMBL/GenBank/DDBJ databases">
        <title>Sorghum-associated microbial communities from plants grown in Nebraska, USA.</title>
        <authorList>
            <person name="Schachtman D."/>
        </authorList>
    </citation>
    <scope>NUCLEOTIDE SEQUENCE [LARGE SCALE GENOMIC DNA]</scope>
    <source>
        <strain evidence="13 14">3207</strain>
    </source>
</reference>
<comment type="catalytic activity">
    <reaction evidence="11">
        <text>Ni(2+)(out) + ATP + H2O = Ni(2+)(in) + ADP + phosphate + H(+)</text>
        <dbReference type="Rhea" id="RHEA:15557"/>
        <dbReference type="ChEBI" id="CHEBI:15377"/>
        <dbReference type="ChEBI" id="CHEBI:15378"/>
        <dbReference type="ChEBI" id="CHEBI:30616"/>
        <dbReference type="ChEBI" id="CHEBI:43474"/>
        <dbReference type="ChEBI" id="CHEBI:49786"/>
        <dbReference type="ChEBI" id="CHEBI:456216"/>
        <dbReference type="EC" id="7.2.2.11"/>
    </reaction>
</comment>
<evidence type="ECO:0000313" key="14">
    <source>
        <dbReference type="Proteomes" id="UP001549321"/>
    </source>
</evidence>
<gene>
    <name evidence="13" type="ORF">ABIE08_003719</name>
</gene>
<keyword evidence="7 11" id="KW-1278">Translocase</keyword>
<keyword evidence="4 11" id="KW-0533">Nickel</keyword>
<keyword evidence="10 11" id="KW-0472">Membrane</keyword>
<dbReference type="InterPro" id="IPR017871">
    <property type="entry name" value="ABC_transporter-like_CS"/>
</dbReference>
<comment type="subunit">
    <text evidence="11">The complex is composed of two ATP-binding proteins (NikD and NikE), two transmembrane proteins (NikB and NikC) and a solute-binding protein (NikA).</text>
</comment>
<dbReference type="SUPFAM" id="SSF52540">
    <property type="entry name" value="P-loop containing nucleoside triphosphate hydrolases"/>
    <property type="match status" value="1"/>
</dbReference>
<evidence type="ECO:0000256" key="5">
    <source>
        <dbReference type="ARBA" id="ARBA00022741"/>
    </source>
</evidence>
<keyword evidence="2 11" id="KW-1003">Cell membrane</keyword>
<dbReference type="InterPro" id="IPR003439">
    <property type="entry name" value="ABC_transporter-like_ATP-bd"/>
</dbReference>
<dbReference type="Gene3D" id="3.40.50.300">
    <property type="entry name" value="P-loop containing nucleotide triphosphate hydrolases"/>
    <property type="match status" value="1"/>
</dbReference>
<organism evidence="13 14">
    <name type="scientific">Kaistia defluvii</name>
    <dbReference type="NCBI Taxonomy" id="410841"/>
    <lineage>
        <taxon>Bacteria</taxon>
        <taxon>Pseudomonadati</taxon>
        <taxon>Pseudomonadota</taxon>
        <taxon>Alphaproteobacteria</taxon>
        <taxon>Hyphomicrobiales</taxon>
        <taxon>Kaistiaceae</taxon>
        <taxon>Kaistia</taxon>
    </lineage>
</organism>
<evidence type="ECO:0000256" key="10">
    <source>
        <dbReference type="ARBA" id="ARBA00023136"/>
    </source>
</evidence>
<keyword evidence="8 11" id="KW-0406">Ion transport</keyword>
<evidence type="ECO:0000256" key="9">
    <source>
        <dbReference type="ARBA" id="ARBA00023112"/>
    </source>
</evidence>
<accession>A0ABV2R3S3</accession>
<dbReference type="RefSeq" id="WP_354553322.1">
    <property type="nucleotide sequence ID" value="NZ_JBEPSM010000003.1"/>
</dbReference>
<name>A0ABV2R3S3_9HYPH</name>
<dbReference type="PROSITE" id="PS00211">
    <property type="entry name" value="ABC_TRANSPORTER_1"/>
    <property type="match status" value="1"/>
</dbReference>
<dbReference type="GO" id="GO:0005524">
    <property type="term" value="F:ATP binding"/>
    <property type="evidence" value="ECO:0007669"/>
    <property type="project" value="UniProtKB-KW"/>
</dbReference>
<evidence type="ECO:0000256" key="3">
    <source>
        <dbReference type="ARBA" id="ARBA00022519"/>
    </source>
</evidence>
<dbReference type="PANTHER" id="PTHR43776">
    <property type="entry name" value="TRANSPORT ATP-BINDING PROTEIN"/>
    <property type="match status" value="1"/>
</dbReference>
<evidence type="ECO:0000313" key="13">
    <source>
        <dbReference type="EMBL" id="MET4635768.1"/>
    </source>
</evidence>
<dbReference type="NCBIfam" id="TIGR02769">
    <property type="entry name" value="nickel_nikE"/>
    <property type="match status" value="1"/>
</dbReference>
<dbReference type="InterPro" id="IPR050319">
    <property type="entry name" value="ABC_transp_ATP-bind"/>
</dbReference>
<keyword evidence="6 11" id="KW-0067">ATP-binding</keyword>